<organism evidence="2 3">
    <name type="scientific">Tanacetum coccineum</name>
    <dbReference type="NCBI Taxonomy" id="301880"/>
    <lineage>
        <taxon>Eukaryota</taxon>
        <taxon>Viridiplantae</taxon>
        <taxon>Streptophyta</taxon>
        <taxon>Embryophyta</taxon>
        <taxon>Tracheophyta</taxon>
        <taxon>Spermatophyta</taxon>
        <taxon>Magnoliopsida</taxon>
        <taxon>eudicotyledons</taxon>
        <taxon>Gunneridae</taxon>
        <taxon>Pentapetalae</taxon>
        <taxon>asterids</taxon>
        <taxon>campanulids</taxon>
        <taxon>Asterales</taxon>
        <taxon>Asteraceae</taxon>
        <taxon>Asteroideae</taxon>
        <taxon>Anthemideae</taxon>
        <taxon>Anthemidinae</taxon>
        <taxon>Tanacetum</taxon>
    </lineage>
</organism>
<reference evidence="2" key="1">
    <citation type="journal article" date="2022" name="Int. J. Mol. Sci.">
        <title>Draft Genome of Tanacetum Coccineum: Genomic Comparison of Closely Related Tanacetum-Family Plants.</title>
        <authorList>
            <person name="Yamashiro T."/>
            <person name="Shiraishi A."/>
            <person name="Nakayama K."/>
            <person name="Satake H."/>
        </authorList>
    </citation>
    <scope>NUCLEOTIDE SEQUENCE</scope>
</reference>
<dbReference type="InterPro" id="IPR043502">
    <property type="entry name" value="DNA/RNA_pol_sf"/>
</dbReference>
<dbReference type="Proteomes" id="UP001151760">
    <property type="component" value="Unassembled WGS sequence"/>
</dbReference>
<dbReference type="SUPFAM" id="SSF56672">
    <property type="entry name" value="DNA/RNA polymerases"/>
    <property type="match status" value="1"/>
</dbReference>
<dbReference type="EMBL" id="BQNB010012683">
    <property type="protein sequence ID" value="GJT06600.1"/>
    <property type="molecule type" value="Genomic_DNA"/>
</dbReference>
<proteinExistence type="predicted"/>
<protein>
    <submittedName>
        <fullName evidence="2">Zinc finger, CCHC-type containing protein</fullName>
    </submittedName>
</protein>
<name>A0ABQ5AVN1_9ASTR</name>
<dbReference type="CDD" id="cd09272">
    <property type="entry name" value="RNase_HI_RT_Ty1"/>
    <property type="match status" value="1"/>
</dbReference>
<dbReference type="Pfam" id="PF07727">
    <property type="entry name" value="RVT_2"/>
    <property type="match status" value="1"/>
</dbReference>
<gene>
    <name evidence="2" type="ORF">Tco_0841062</name>
</gene>
<evidence type="ECO:0000313" key="2">
    <source>
        <dbReference type="EMBL" id="GJT06600.1"/>
    </source>
</evidence>
<dbReference type="PANTHER" id="PTHR11439:SF521">
    <property type="entry name" value="RNA-DIRECTED DNA POLYMERASE"/>
    <property type="match status" value="1"/>
</dbReference>
<dbReference type="InterPro" id="IPR013103">
    <property type="entry name" value="RVT_2"/>
</dbReference>
<dbReference type="PANTHER" id="PTHR11439">
    <property type="entry name" value="GAG-POL-RELATED RETROTRANSPOSON"/>
    <property type="match status" value="1"/>
</dbReference>
<evidence type="ECO:0000259" key="1">
    <source>
        <dbReference type="Pfam" id="PF07727"/>
    </source>
</evidence>
<accession>A0ABQ5AVN1</accession>
<keyword evidence="3" id="KW-1185">Reference proteome</keyword>
<comment type="caution">
    <text evidence="2">The sequence shown here is derived from an EMBL/GenBank/DDBJ whole genome shotgun (WGS) entry which is preliminary data.</text>
</comment>
<evidence type="ECO:0000313" key="3">
    <source>
        <dbReference type="Proteomes" id="UP001151760"/>
    </source>
</evidence>
<feature type="domain" description="Reverse transcriptase Ty1/copia-type" evidence="1">
    <location>
        <begin position="1"/>
        <end position="163"/>
    </location>
</feature>
<sequence>MDVKTTFLNGELEKEVYMNQPQGFIMPGNENKMCKLIKSLYELKQAPTQWHQKFDEVVFSNGYLLNQANKCVYSKFNKTGKGVIICLYVDDMLVFGTDQVQVDMTKEFLSSRFSMKDMGEANVILGIMIKHESNGIAISQSHYIKKLLKKLNYFNCTPVSTPIDTSEKLMPNNGQVVSQLEYFRVIGCLMYAVTCTRPAIAFVVGKLGRYTSNPVLEGYIDASWISNTKDNSSTTSWVILLGEGVIFWASKKQTCITGSTMESEFMALAAVGKKAK</sequence>
<reference evidence="2" key="2">
    <citation type="submission" date="2022-01" db="EMBL/GenBank/DDBJ databases">
        <authorList>
            <person name="Yamashiro T."/>
            <person name="Shiraishi A."/>
            <person name="Satake H."/>
            <person name="Nakayama K."/>
        </authorList>
    </citation>
    <scope>NUCLEOTIDE SEQUENCE</scope>
</reference>